<protein>
    <submittedName>
        <fullName evidence="1">Uncharacterized protein</fullName>
    </submittedName>
</protein>
<proteinExistence type="predicted"/>
<evidence type="ECO:0000313" key="1">
    <source>
        <dbReference type="EMBL" id="KAJ7307792.1"/>
    </source>
</evidence>
<sequence length="102" mass="11644">RLFAVLVSSAWHLIRNLCINRVITNPDRILASAEIYNQWLNTMNRALQRDHLLTEKVRFDSLALNKTIGAKHLEDEDSLPDDWTKEGVLVGMQPIIDQHGIG</sequence>
<feature type="non-terminal residue" evidence="1">
    <location>
        <position position="1"/>
    </location>
</feature>
<evidence type="ECO:0000313" key="2">
    <source>
        <dbReference type="Proteomes" id="UP001218218"/>
    </source>
</evidence>
<accession>A0AAD6Z582</accession>
<dbReference type="AlphaFoldDB" id="A0AAD6Z582"/>
<keyword evidence="2" id="KW-1185">Reference proteome</keyword>
<dbReference type="Proteomes" id="UP001218218">
    <property type="component" value="Unassembled WGS sequence"/>
</dbReference>
<dbReference type="EMBL" id="JARIHO010000087">
    <property type="protein sequence ID" value="KAJ7307792.1"/>
    <property type="molecule type" value="Genomic_DNA"/>
</dbReference>
<name>A0AAD6Z582_9AGAR</name>
<comment type="caution">
    <text evidence="1">The sequence shown here is derived from an EMBL/GenBank/DDBJ whole genome shotgun (WGS) entry which is preliminary data.</text>
</comment>
<reference evidence="1" key="1">
    <citation type="submission" date="2023-03" db="EMBL/GenBank/DDBJ databases">
        <title>Massive genome expansion in bonnet fungi (Mycena s.s.) driven by repeated elements and novel gene families across ecological guilds.</title>
        <authorList>
            <consortium name="Lawrence Berkeley National Laboratory"/>
            <person name="Harder C.B."/>
            <person name="Miyauchi S."/>
            <person name="Viragh M."/>
            <person name="Kuo A."/>
            <person name="Thoen E."/>
            <person name="Andreopoulos B."/>
            <person name="Lu D."/>
            <person name="Skrede I."/>
            <person name="Drula E."/>
            <person name="Henrissat B."/>
            <person name="Morin E."/>
            <person name="Kohler A."/>
            <person name="Barry K."/>
            <person name="LaButti K."/>
            <person name="Morin E."/>
            <person name="Salamov A."/>
            <person name="Lipzen A."/>
            <person name="Mereny Z."/>
            <person name="Hegedus B."/>
            <person name="Baldrian P."/>
            <person name="Stursova M."/>
            <person name="Weitz H."/>
            <person name="Taylor A."/>
            <person name="Grigoriev I.V."/>
            <person name="Nagy L.G."/>
            <person name="Martin F."/>
            <person name="Kauserud H."/>
        </authorList>
    </citation>
    <scope>NUCLEOTIDE SEQUENCE</scope>
    <source>
        <strain evidence="1">CBHHK002</strain>
    </source>
</reference>
<gene>
    <name evidence="1" type="ORF">DFH08DRAFT_719975</name>
</gene>
<organism evidence="1 2">
    <name type="scientific">Mycena albidolilacea</name>
    <dbReference type="NCBI Taxonomy" id="1033008"/>
    <lineage>
        <taxon>Eukaryota</taxon>
        <taxon>Fungi</taxon>
        <taxon>Dikarya</taxon>
        <taxon>Basidiomycota</taxon>
        <taxon>Agaricomycotina</taxon>
        <taxon>Agaricomycetes</taxon>
        <taxon>Agaricomycetidae</taxon>
        <taxon>Agaricales</taxon>
        <taxon>Marasmiineae</taxon>
        <taxon>Mycenaceae</taxon>
        <taxon>Mycena</taxon>
    </lineage>
</organism>